<dbReference type="Ensembl" id="ENST00000493272.5">
    <property type="protein sequence ID" value="ENSP00000432992.1"/>
    <property type="gene ID" value="ENSG00000167555.15"/>
</dbReference>
<dbReference type="EMBL" id="AC010332">
    <property type="status" value="NOT_ANNOTATED_CDS"/>
    <property type="molecule type" value="Genomic_DNA"/>
</dbReference>
<dbReference type="Bgee" id="ENSG00000167555">
    <property type="expression patterns" value="Expressed in buccal mucosa cell and 120 other cell types or tissues"/>
</dbReference>
<dbReference type="OpenTargets" id="ENSG00000167555"/>
<name>A0A1D5RMT7_HUMAN</name>
<feature type="non-terminal residue" evidence="1">
    <location>
        <position position="8"/>
    </location>
</feature>
<dbReference type="Antibodypedia" id="32595">
    <property type="antibodies" value="21 antibodies from 8 providers"/>
</dbReference>
<dbReference type="Proteomes" id="UP000005640">
    <property type="component" value="Chromosome 19"/>
</dbReference>
<gene>
    <name evidence="1" type="primary">ZNF528</name>
</gene>
<accession>A0A1D5RMT7</accession>
<reference evidence="1 2" key="2">
    <citation type="journal article" date="2004" name="Nature">
        <title>The DNA sequence and biology of human chromosome 19.</title>
        <authorList>
            <person name="Grimwood J."/>
            <person name="Gordon L.A."/>
            <person name="Olsen A."/>
            <person name="Terry A."/>
            <person name="Schmutz J."/>
            <person name="Lamerdin J."/>
            <person name="Hellsten U."/>
            <person name="Goodstein D."/>
            <person name="Couronne O."/>
            <person name="Tran-Gyamfi M."/>
            <person name="Aerts A."/>
            <person name="Altherr M."/>
            <person name="Ashworth L."/>
            <person name="Bajorek E."/>
            <person name="Black S."/>
            <person name="Branscomb E."/>
            <person name="Caenepeel S."/>
            <person name="Carrano A."/>
            <person name="Caoile C."/>
            <person name="Chan Y.M."/>
            <person name="Christensen M."/>
            <person name="Cleland C.A."/>
            <person name="Copeland A."/>
            <person name="Dalin E."/>
            <person name="Dehal P."/>
            <person name="Denys M."/>
            <person name="Detter J.C."/>
            <person name="Escobar J."/>
            <person name="Flowers D."/>
            <person name="Fotopulos D."/>
            <person name="Garcia C."/>
            <person name="Georgescu A.M."/>
            <person name="Glavina T."/>
            <person name="Gomez M."/>
            <person name="Gonzales E."/>
            <person name="Groza M."/>
            <person name="Hammon N."/>
            <person name="Hawkins T."/>
            <person name="Haydu L."/>
            <person name="Ho I."/>
            <person name="Huang W."/>
            <person name="Israni S."/>
            <person name="Jett J."/>
            <person name="Kadner K."/>
            <person name="Kimball H."/>
            <person name="Kobayashi A."/>
            <person name="Larionov V."/>
            <person name="Leem S.H."/>
            <person name="Lopez F."/>
            <person name="Lou Y."/>
            <person name="Lowry S."/>
            <person name="Malfatti S."/>
            <person name="Martinez D."/>
            <person name="McCready P."/>
            <person name="Medina C."/>
            <person name="Morgan J."/>
            <person name="Nelson K."/>
            <person name="Nolan M."/>
            <person name="Ovcharenko I."/>
            <person name="Pitluck S."/>
            <person name="Pollard M."/>
            <person name="Popkie A.P."/>
            <person name="Predki P."/>
            <person name="Quan G."/>
            <person name="Ramirez L."/>
            <person name="Rash S."/>
            <person name="Retterer J."/>
            <person name="Rodriguez A."/>
            <person name="Rogers S."/>
            <person name="Salamov A."/>
            <person name="Salazar A."/>
            <person name="She X."/>
            <person name="Smith D."/>
            <person name="Slezak T."/>
            <person name="Solovyev V."/>
            <person name="Thayer N."/>
            <person name="Tice H."/>
            <person name="Tsai M."/>
            <person name="Ustaszewska A."/>
            <person name="Vo N."/>
            <person name="Wagner M."/>
            <person name="Wheeler J."/>
            <person name="Wu K."/>
            <person name="Xie G."/>
            <person name="Yang J."/>
            <person name="Dubchak I."/>
            <person name="Furey T.S."/>
            <person name="DeJong P."/>
            <person name="Dickson M."/>
            <person name="Gordon D."/>
            <person name="Eichler E.E."/>
            <person name="Pennacchio L.A."/>
            <person name="Richardson P."/>
            <person name="Stubbs L."/>
            <person name="Rokhsar D.S."/>
            <person name="Myers R.M."/>
            <person name="Rubin E.M."/>
            <person name="Lucas S.M."/>
        </authorList>
    </citation>
    <scope>NUCLEOTIDE SEQUENCE [LARGE SCALE GENOMIC DNA]</scope>
</reference>
<reference evidence="1 2" key="3">
    <citation type="journal article" date="2004" name="Nature">
        <title>Finishing the euchromatic sequence of the human genome.</title>
        <authorList>
            <consortium name="International Human Genome Sequencing Consortium"/>
        </authorList>
    </citation>
    <scope>NUCLEOTIDE SEQUENCE [LARGE SCALE GENOMIC DNA]</scope>
</reference>
<protein>
    <submittedName>
        <fullName evidence="1">Zinc finger protein 528</fullName>
    </submittedName>
</protein>
<dbReference type="VEuPathDB" id="HostDB:ENSG00000167555"/>
<evidence type="ECO:0000313" key="2">
    <source>
        <dbReference type="Proteomes" id="UP000005640"/>
    </source>
</evidence>
<evidence type="ECO:0000313" key="1">
    <source>
        <dbReference type="Ensembl" id="ENSP00000432992.1"/>
    </source>
</evidence>
<dbReference type="ExpressionAtlas" id="A0A1D5RMT7">
    <property type="expression patterns" value="baseline and differential"/>
</dbReference>
<dbReference type="ChiTaRS" id="ZNF528">
    <property type="organism name" value="human"/>
</dbReference>
<reference evidence="1 2" key="1">
    <citation type="journal article" date="2001" name="Nature">
        <title>Initial sequencing and analysis of the human genome.</title>
        <authorList>
            <consortium name="International Human Genome Sequencing Consortium"/>
            <person name="Lander E.S."/>
            <person name="Linton L.M."/>
            <person name="Birren B."/>
            <person name="Nusbaum C."/>
            <person name="Zody M.C."/>
            <person name="Baldwin J."/>
            <person name="Devon K."/>
            <person name="Dewar K."/>
            <person name="Doyle M."/>
            <person name="FitzHugh W."/>
            <person name="Funke R."/>
            <person name="Gage D."/>
            <person name="Harris K."/>
            <person name="Heaford A."/>
            <person name="Howland J."/>
            <person name="Kann L."/>
            <person name="Lehoczky J."/>
            <person name="LeVine R."/>
            <person name="McEwan P."/>
            <person name="McKernan K."/>
            <person name="Meldrim J."/>
            <person name="Mesirov J.P."/>
            <person name="Miranda C."/>
            <person name="Morris W."/>
            <person name="Naylor J."/>
            <person name="Raymond C."/>
            <person name="Rosetti M."/>
            <person name="Santos R."/>
            <person name="Sheridan A."/>
            <person name="Sougnez C."/>
            <person name="Stange-Thomann N."/>
            <person name="Stojanovic N."/>
            <person name="Subramanian A."/>
            <person name="Wyman D."/>
            <person name="Rogers J."/>
            <person name="Sulston J."/>
            <person name="Ainscough R."/>
            <person name="Beck S."/>
            <person name="Bentley D."/>
            <person name="Burton J."/>
            <person name="Clee C."/>
            <person name="Carter N."/>
            <person name="Coulson A."/>
            <person name="Deadman R."/>
            <person name="Deloukas P."/>
            <person name="Dunham A."/>
            <person name="Dunham I."/>
            <person name="Durbin R."/>
            <person name="French L."/>
            <person name="Grafham D."/>
            <person name="Gregory S."/>
            <person name="Hubbard T."/>
            <person name="Humphray S."/>
            <person name="Hunt A."/>
            <person name="Jones M."/>
            <person name="Lloyd C."/>
            <person name="McMurray A."/>
            <person name="Matthews L."/>
            <person name="Mercer S."/>
            <person name="Milne S."/>
            <person name="Mullikin J.C."/>
            <person name="Mungall A."/>
            <person name="Plumb R."/>
            <person name="Ross M."/>
            <person name="Shownkeen R."/>
            <person name="Sims S."/>
            <person name="Waterston R.H."/>
            <person name="Wilson R.K."/>
            <person name="Hillier L.W."/>
            <person name="McPherson J.D."/>
            <person name="Marra M.A."/>
            <person name="Mardis E.R."/>
            <person name="Fulton L.A."/>
            <person name="Chinwalla A.T."/>
            <person name="Pepin K.H."/>
            <person name="Gish W.R."/>
            <person name="Chissoe S.L."/>
            <person name="Wendl M.C."/>
            <person name="Delehaunty K.D."/>
            <person name="Miner T.L."/>
            <person name="Delehaunty A."/>
            <person name="Kramer J.B."/>
            <person name="Cook L.L."/>
            <person name="Fulton R.S."/>
            <person name="Johnson D.L."/>
            <person name="Minx P.J."/>
            <person name="Clifton S.W."/>
            <person name="Hawkins T."/>
            <person name="Branscomb E."/>
            <person name="Predki P."/>
            <person name="Richardson P."/>
            <person name="Wenning S."/>
            <person name="Slezak T."/>
            <person name="Doggett N."/>
            <person name="Cheng J.F."/>
            <person name="Olsen A."/>
            <person name="Lucas S."/>
            <person name="Elkin C."/>
            <person name="Uberbacher E."/>
            <person name="Frazier M."/>
            <person name="Gibbs R.A."/>
            <person name="Muzny D.M."/>
            <person name="Scherer S.E."/>
            <person name="Bouck J.B."/>
            <person name="Sodergren E.J."/>
            <person name="Worley K.C."/>
            <person name="Rives C.M."/>
            <person name="Gorrell J.H."/>
            <person name="Metzker M.L."/>
            <person name="Naylor S.L."/>
            <person name="Kucherlapati R.S."/>
            <person name="Nelson D.L."/>
            <person name="Weinstock G.M."/>
            <person name="Sakaki Y."/>
            <person name="Fujiyama A."/>
            <person name="Hattori M."/>
            <person name="Yada T."/>
            <person name="Toyoda A."/>
            <person name="Itoh T."/>
            <person name="Kawagoe C."/>
            <person name="Watanabe H."/>
            <person name="Totoki Y."/>
            <person name="Taylor T."/>
            <person name="Weissenbach J."/>
            <person name="Heilig R."/>
            <person name="Saurin W."/>
            <person name="Artiguenave F."/>
            <person name="Brottier P."/>
            <person name="Bruls T."/>
            <person name="Pelletier E."/>
            <person name="Robert C."/>
            <person name="Wincker P."/>
            <person name="Smith D.R."/>
            <person name="Doucette-Stamm L."/>
            <person name="Rubenfield M."/>
            <person name="Weinstock K."/>
            <person name="Lee H.M."/>
            <person name="Dubois J."/>
            <person name="Rosenthal A."/>
            <person name="Platzer M."/>
            <person name="Nyakatura G."/>
            <person name="Taudien S."/>
            <person name="Rump A."/>
            <person name="Yang H."/>
            <person name="Yu J."/>
            <person name="Wang J."/>
            <person name="Huang G."/>
            <person name="Gu J."/>
            <person name="Hood L."/>
            <person name="Rowen L."/>
            <person name="Madan A."/>
            <person name="Qin S."/>
            <person name="Davis R.W."/>
            <person name="Federspiel N.A."/>
            <person name="Abola A.P."/>
            <person name="Proctor M.J."/>
            <person name="Myers R.M."/>
            <person name="Schmutz J."/>
            <person name="Dickson M."/>
            <person name="Grimwood J."/>
            <person name="Cox D.R."/>
            <person name="Olson M.V."/>
            <person name="Kaul R."/>
            <person name="Raymond C."/>
            <person name="Shimizu N."/>
            <person name="Kawasaki K."/>
            <person name="Minoshima S."/>
            <person name="Evans G.A."/>
            <person name="Athanasiou M."/>
            <person name="Schultz R."/>
            <person name="Roe B.A."/>
            <person name="Chen F."/>
            <person name="Pan H."/>
            <person name="Ramser J."/>
            <person name="Lehrach H."/>
            <person name="Reinhardt R."/>
            <person name="McCombie W.R."/>
            <person name="de la Bastide M."/>
            <person name="Dedhia N."/>
            <person name="Blocker H."/>
            <person name="Hornischer K."/>
            <person name="Nordsiek G."/>
            <person name="Agarwala R."/>
            <person name="Aravind L."/>
            <person name="Bailey J.A."/>
            <person name="Bateman A."/>
            <person name="Batzoglou S."/>
            <person name="Birney E."/>
            <person name="Bork P."/>
            <person name="Brown D.G."/>
            <person name="Burge C.B."/>
            <person name="Cerutti L."/>
            <person name="Chen H.C."/>
            <person name="Church D."/>
            <person name="Clamp M."/>
            <person name="Copley R.R."/>
            <person name="Doerks T."/>
            <person name="Eddy S.R."/>
            <person name="Eichler E.E."/>
            <person name="Furey T.S."/>
            <person name="Galagan J."/>
            <person name="Gilbert J.G."/>
            <person name="Harmon C."/>
            <person name="Hayashizaki Y."/>
            <person name="Haussler D."/>
            <person name="Hermjakob H."/>
            <person name="Hokamp K."/>
            <person name="Jang W."/>
            <person name="Johnson L.S."/>
            <person name="Jones T.A."/>
            <person name="Kasif S."/>
            <person name="Kaspryzk A."/>
            <person name="Kennedy S."/>
            <person name="Kent W.J."/>
            <person name="Kitts P."/>
            <person name="Koonin E.V."/>
            <person name="Korf I."/>
            <person name="Kulp D."/>
            <person name="Lancet D."/>
            <person name="Lowe T.M."/>
            <person name="McLysaght A."/>
            <person name="Mikkelsen T."/>
            <person name="Moran J.V."/>
            <person name="Mulder N."/>
            <person name="Pollara V.J."/>
            <person name="Ponting C.P."/>
            <person name="Schuler G."/>
            <person name="Schultz J."/>
            <person name="Slater G."/>
            <person name="Smit A.F."/>
            <person name="Stupka E."/>
            <person name="Szustakowski J."/>
            <person name="Thierry-Mieg D."/>
            <person name="Thierry-Mieg J."/>
            <person name="Wagner L."/>
            <person name="Wallis J."/>
            <person name="Wheeler R."/>
            <person name="Williams A."/>
            <person name="Wolf Y.I."/>
            <person name="Wolfe K.H."/>
            <person name="Yang S.P."/>
            <person name="Yeh R.F."/>
            <person name="Collins F."/>
            <person name="Guyer M.S."/>
            <person name="Peterson J."/>
            <person name="Felsenfeld A."/>
            <person name="Wetterstrand K.A."/>
            <person name="Patrinos A."/>
            <person name="Morgan M.J."/>
            <person name="de Jong P."/>
            <person name="Catanese J.J."/>
            <person name="Osoegawa K."/>
            <person name="Shizuya H."/>
            <person name="Choi S."/>
            <person name="Chen Y.J."/>
        </authorList>
    </citation>
    <scope>NUCLEOTIDE SEQUENCE [LARGE SCALE GENOMIC DNA]</scope>
</reference>
<reference evidence="1" key="4">
    <citation type="submission" date="2025-08" db="UniProtKB">
        <authorList>
            <consortium name="Ensembl"/>
        </authorList>
    </citation>
    <scope>IDENTIFICATION</scope>
</reference>
<dbReference type="OrthoDB" id="427030at2759"/>
<dbReference type="HGNC" id="HGNC:29384">
    <property type="gene designation" value="ZNF528"/>
</dbReference>
<dbReference type="MassIVE" id="A0A1D5RMT7"/>
<reference evidence="1" key="5">
    <citation type="submission" date="2025-09" db="UniProtKB">
        <authorList>
            <consortium name="Ensembl"/>
        </authorList>
    </citation>
    <scope>IDENTIFICATION</scope>
</reference>
<organism evidence="1 2">
    <name type="scientific">Homo sapiens</name>
    <name type="common">Human</name>
    <dbReference type="NCBI Taxonomy" id="9606"/>
    <lineage>
        <taxon>Eukaryota</taxon>
        <taxon>Metazoa</taxon>
        <taxon>Chordata</taxon>
        <taxon>Craniata</taxon>
        <taxon>Vertebrata</taxon>
        <taxon>Euteleostomi</taxon>
        <taxon>Mammalia</taxon>
        <taxon>Eutheria</taxon>
        <taxon>Euarchontoglires</taxon>
        <taxon>Primates</taxon>
        <taxon>Haplorrhini</taxon>
        <taxon>Catarrhini</taxon>
        <taxon>Hominidae</taxon>
        <taxon>Homo</taxon>
    </lineage>
</organism>
<dbReference type="GeneTree" id="ENSGT00940000163013"/>
<sequence>MDVAIEFS</sequence>
<proteinExistence type="predicted"/>
<dbReference type="Ensembl" id="ENST00000493272.5">
    <property type="protein sequence ID" value="ENSP00000432992.1"/>
    <property type="gene ID" value="ENSG00000167555.14"/>
</dbReference>
<keyword evidence="2" id="KW-1185">Reference proteome</keyword>